<evidence type="ECO:0000313" key="4">
    <source>
        <dbReference type="Proteomes" id="UP000321301"/>
    </source>
</evidence>
<dbReference type="GO" id="GO:0030313">
    <property type="term" value="C:cell envelope"/>
    <property type="evidence" value="ECO:0007669"/>
    <property type="project" value="UniProtKB-SubCell"/>
</dbReference>
<proteinExistence type="predicted"/>
<dbReference type="GO" id="GO:0016829">
    <property type="term" value="F:lyase activity"/>
    <property type="evidence" value="ECO:0007669"/>
    <property type="project" value="InterPro"/>
</dbReference>
<reference evidence="3 4" key="1">
    <citation type="submission" date="2019-07" db="EMBL/GenBank/DDBJ databases">
        <title>Whole genome shotgun sequence of Cyclobacterium qasimii NBRC 106168.</title>
        <authorList>
            <person name="Hosoyama A."/>
            <person name="Uohara A."/>
            <person name="Ohji S."/>
            <person name="Ichikawa N."/>
        </authorList>
    </citation>
    <scope>NUCLEOTIDE SEQUENCE [LARGE SCALE GENOMIC DNA]</scope>
    <source>
        <strain evidence="3 4">NBRC 106168</strain>
    </source>
</reference>
<comment type="caution">
    <text evidence="3">The sequence shown here is derived from an EMBL/GenBank/DDBJ whole genome shotgun (WGS) entry which is preliminary data.</text>
</comment>
<dbReference type="Gene3D" id="2.70.98.70">
    <property type="match status" value="1"/>
</dbReference>
<keyword evidence="4" id="KW-1185">Reference proteome</keyword>
<organism evidence="3 4">
    <name type="scientific">Cyclobacterium qasimii</name>
    <dbReference type="NCBI Taxonomy" id="1350429"/>
    <lineage>
        <taxon>Bacteria</taxon>
        <taxon>Pseudomonadati</taxon>
        <taxon>Bacteroidota</taxon>
        <taxon>Cytophagia</taxon>
        <taxon>Cytophagales</taxon>
        <taxon>Cyclobacteriaceae</taxon>
        <taxon>Cyclobacterium</taxon>
    </lineage>
</organism>
<evidence type="ECO:0000256" key="1">
    <source>
        <dbReference type="ARBA" id="ARBA00004196"/>
    </source>
</evidence>
<dbReference type="AlphaFoldDB" id="A0A512CEA7"/>
<dbReference type="RefSeq" id="WP_235114535.1">
    <property type="nucleotide sequence ID" value="NZ_BJYV01000016.1"/>
</dbReference>
<dbReference type="SUPFAM" id="SSF48230">
    <property type="entry name" value="Chondroitin AC/alginate lyase"/>
    <property type="match status" value="1"/>
</dbReference>
<name>A0A512CEA7_9BACT</name>
<sequence length="633" mass="70582">MMTVFNKTNVAWMISIVMLLVCGSNLNAQHLYSKLQNPITASFLKNNLSKTSPRLVLNKDIEKKLKQKLKTDPIVQNVYKGMKQNAEAIFELPIINLDIPLEERSQNNQLDISRDLLHRISMLAMVYRIEKDPRMLARINEEVIAACNFPTWNPKHFLDVGEMSLGIALAVDWVGKDLPASTVKLAKKALIEKGINPSWPENGEDPKWAYGHNNWNQVCNGGMVAAAIVVAEEAPELAAKTIYRAIDGMANALDEYGPDGVYPEGATYWRYGTSFSVVTASIFESAFGTDFGILEYPGFKESALFRVLSDSPMGLFYNFGDCGDNSGENGDITLAWFASKTGNKTFFEKEKFMRPYEEMGELSRLMGPALVWMSQYEEESETTVPSAWAGNGANPVAFFTGGENDPNKFYFGGKGGRGNISHGNMDAGSFVFELDGVRWSMDLGKNKHYGVIERTGFNLWDRCQDCERWKLINKNNFGHSTLSVNNQLHIVDGKASIVDFKDGAFPEVTLDMSPIFEGQLESATRRFVKSSPRSLLIEDDIVLSEDTELITWQLMTQADVEIVDGGAILTQDGKSLKLENLSHPGYSISVISLNPPPFYLDTKKDNLKRLEIRIPAWTVEGMATKISVRLSGE</sequence>
<comment type="subcellular location">
    <subcellularLocation>
        <location evidence="1">Cell envelope</location>
    </subcellularLocation>
</comment>
<dbReference type="PANTHER" id="PTHR38045:SF1">
    <property type="entry name" value="HEPARINASE II_III-LIKE PROTEIN"/>
    <property type="match status" value="1"/>
</dbReference>
<protein>
    <recommendedName>
        <fullName evidence="2">Heparinase II/III-like C-terminal domain-containing protein</fullName>
    </recommendedName>
</protein>
<dbReference type="InterPro" id="IPR012480">
    <property type="entry name" value="Hepar_II_III_C"/>
</dbReference>
<feature type="domain" description="Heparinase II/III-like C-terminal" evidence="2">
    <location>
        <begin position="415"/>
        <end position="573"/>
    </location>
</feature>
<dbReference type="Gene3D" id="1.50.10.100">
    <property type="entry name" value="Chondroitin AC/alginate lyase"/>
    <property type="match status" value="1"/>
</dbReference>
<accession>A0A512CEA7</accession>
<dbReference type="Pfam" id="PF07940">
    <property type="entry name" value="Hepar_II_III_C"/>
    <property type="match status" value="1"/>
</dbReference>
<gene>
    <name evidence="3" type="ORF">CQA01_30820</name>
</gene>
<evidence type="ECO:0000313" key="3">
    <source>
        <dbReference type="EMBL" id="GEO22548.1"/>
    </source>
</evidence>
<dbReference type="EMBL" id="BJYV01000016">
    <property type="protein sequence ID" value="GEO22548.1"/>
    <property type="molecule type" value="Genomic_DNA"/>
</dbReference>
<evidence type="ECO:0000259" key="2">
    <source>
        <dbReference type="Pfam" id="PF07940"/>
    </source>
</evidence>
<dbReference type="InterPro" id="IPR008929">
    <property type="entry name" value="Chondroitin_lyas"/>
</dbReference>
<dbReference type="PANTHER" id="PTHR38045">
    <property type="entry name" value="CHROMOSOME 1, WHOLE GENOME SHOTGUN SEQUENCE"/>
    <property type="match status" value="1"/>
</dbReference>
<dbReference type="Proteomes" id="UP000321301">
    <property type="component" value="Unassembled WGS sequence"/>
</dbReference>